<proteinExistence type="predicted"/>
<comment type="caution">
    <text evidence="1">The sequence shown here is derived from an EMBL/GenBank/DDBJ whole genome shotgun (WGS) entry which is preliminary data.</text>
</comment>
<sequence length="104" mass="10825">IKSVNDLHCSNRGIFTNPPTICIETGLISGSYGNGENFGTRGIGWSDGDGENKGTGTTLGTFRSVSARTSTTDIGTGDFGDAGGISLWTDHASMSSRTLHRVAQ</sequence>
<dbReference type="AlphaFoldDB" id="A0AAN5IBV0"/>
<gene>
    <name evidence="1" type="ORF">PMAYCL1PPCAC_29128</name>
</gene>
<accession>A0AAN5IBV0</accession>
<feature type="non-terminal residue" evidence="1">
    <location>
        <position position="1"/>
    </location>
</feature>
<organism evidence="1 2">
    <name type="scientific">Pristionchus mayeri</name>
    <dbReference type="NCBI Taxonomy" id="1317129"/>
    <lineage>
        <taxon>Eukaryota</taxon>
        <taxon>Metazoa</taxon>
        <taxon>Ecdysozoa</taxon>
        <taxon>Nematoda</taxon>
        <taxon>Chromadorea</taxon>
        <taxon>Rhabditida</taxon>
        <taxon>Rhabditina</taxon>
        <taxon>Diplogasteromorpha</taxon>
        <taxon>Diplogasteroidea</taxon>
        <taxon>Neodiplogasteridae</taxon>
        <taxon>Pristionchus</taxon>
    </lineage>
</organism>
<protein>
    <submittedName>
        <fullName evidence="1">Uncharacterized protein</fullName>
    </submittedName>
</protein>
<reference evidence="2" key="1">
    <citation type="submission" date="2022-10" db="EMBL/GenBank/DDBJ databases">
        <title>Genome assembly of Pristionchus species.</title>
        <authorList>
            <person name="Yoshida K."/>
            <person name="Sommer R.J."/>
        </authorList>
    </citation>
    <scope>NUCLEOTIDE SEQUENCE [LARGE SCALE GENOMIC DNA]</scope>
    <source>
        <strain evidence="2">RS5460</strain>
    </source>
</reference>
<name>A0AAN5IBV0_9BILA</name>
<dbReference type="EMBL" id="BTRK01000006">
    <property type="protein sequence ID" value="GMR58934.1"/>
    <property type="molecule type" value="Genomic_DNA"/>
</dbReference>
<keyword evidence="2" id="KW-1185">Reference proteome</keyword>
<evidence type="ECO:0000313" key="1">
    <source>
        <dbReference type="EMBL" id="GMR58934.1"/>
    </source>
</evidence>
<dbReference type="Proteomes" id="UP001328107">
    <property type="component" value="Unassembled WGS sequence"/>
</dbReference>
<evidence type="ECO:0000313" key="2">
    <source>
        <dbReference type="Proteomes" id="UP001328107"/>
    </source>
</evidence>